<proteinExistence type="predicted"/>
<dbReference type="RefSeq" id="WP_066194535.1">
    <property type="nucleotide sequence ID" value="NZ_JARSFA010000044.1"/>
</dbReference>
<keyword evidence="2" id="KW-1185">Reference proteome</keyword>
<gene>
    <name evidence="1" type="ORF">CWS20_22805</name>
</gene>
<dbReference type="EMBL" id="PISD01000061">
    <property type="protein sequence ID" value="PKG26681.1"/>
    <property type="molecule type" value="Genomic_DNA"/>
</dbReference>
<organism evidence="1 2">
    <name type="scientific">Cytobacillus horneckiae</name>
    <dbReference type="NCBI Taxonomy" id="549687"/>
    <lineage>
        <taxon>Bacteria</taxon>
        <taxon>Bacillati</taxon>
        <taxon>Bacillota</taxon>
        <taxon>Bacilli</taxon>
        <taxon>Bacillales</taxon>
        <taxon>Bacillaceae</taxon>
        <taxon>Cytobacillus</taxon>
    </lineage>
</organism>
<dbReference type="AlphaFoldDB" id="A0A2N0ZAZ0"/>
<protein>
    <submittedName>
        <fullName evidence="1">Uncharacterized protein</fullName>
    </submittedName>
</protein>
<name>A0A2N0ZAZ0_9BACI</name>
<evidence type="ECO:0000313" key="1">
    <source>
        <dbReference type="EMBL" id="PKG26681.1"/>
    </source>
</evidence>
<comment type="caution">
    <text evidence="1">The sequence shown here is derived from an EMBL/GenBank/DDBJ whole genome shotgun (WGS) entry which is preliminary data.</text>
</comment>
<reference evidence="1 2" key="1">
    <citation type="journal article" date="2010" name="Int. J. Syst. Evol. Microbiol.">
        <title>Bacillus horneckiae sp. nov., isolated from a spacecraft-assembly clean room.</title>
        <authorList>
            <person name="Vaishampayan P."/>
            <person name="Probst A."/>
            <person name="Krishnamurthi S."/>
            <person name="Ghosh S."/>
            <person name="Osman S."/>
            <person name="McDowall A."/>
            <person name="Ruckmani A."/>
            <person name="Mayilraj S."/>
            <person name="Venkateswaran K."/>
        </authorList>
    </citation>
    <scope>NUCLEOTIDE SEQUENCE [LARGE SCALE GENOMIC DNA]</scope>
    <source>
        <strain evidence="2">1PO1SC</strain>
    </source>
</reference>
<sequence length="172" mass="19284">MSSKLIIGCSSCMEELSNTKGVSFNSNGTMSLPFQIQTSYSESDLTILFLNHYKCPFCNNTLEFTPLMMKVITKLFKKPYHLEFKNDLIEISTNGPSMTIPLNAGTSSIKSLLCSSGVKLENADEHLPSNQEVNDIYNLFSEFDSKSWNIRIESAYTDKAYVSSNGLWFNGI</sequence>
<evidence type="ECO:0000313" key="2">
    <source>
        <dbReference type="Proteomes" id="UP000233343"/>
    </source>
</evidence>
<dbReference type="Proteomes" id="UP000233343">
    <property type="component" value="Unassembled WGS sequence"/>
</dbReference>
<accession>A0A2N0ZAZ0</accession>